<reference evidence="4" key="1">
    <citation type="journal article" date="2023" name="Int. J. Syst. Evol. Microbiol.">
        <title>Streptomyces meridianus sp. nov. isolated from brackish water of the Tagus estuary in Alcochete, Portugal.</title>
        <authorList>
            <person name="Santos J.D.N."/>
            <person name="Klimek D."/>
            <person name="Calusinska M."/>
            <person name="Lobo Da Cunha A."/>
            <person name="Catita J."/>
            <person name="Goncalves H."/>
            <person name="Gonzalez I."/>
            <person name="Reyes F."/>
            <person name="Lage O.M."/>
        </authorList>
    </citation>
    <scope>NUCLEOTIDE SEQUENCE</scope>
    <source>
        <strain evidence="4">MTZ3.1</strain>
    </source>
</reference>
<dbReference type="CDD" id="cd02440">
    <property type="entry name" value="AdoMet_MTases"/>
    <property type="match status" value="1"/>
</dbReference>
<sequence>MADATSRHTEHHSKSTPVTPELYDYLLAHNPPLDAVQRDLVEVTHAQLADRAGMQVAEEQGPLLAFLVRLVGARKVVEVGTFTGLSSLSMARALPADGTLITCDVSEEYTAYAREAWAEAGVADRIDLRIAPAVETLRALPSTADVDLAFLDADKEGYIAYWEELVPRMRPGGLIAVDNVLFHGEVGDPDATGPAAAIRAFNDHVMADGRMESVMLTVADGLTLARKR</sequence>
<dbReference type="Pfam" id="PF01596">
    <property type="entry name" value="Methyltransf_3"/>
    <property type="match status" value="1"/>
</dbReference>
<dbReference type="InterPro" id="IPR029063">
    <property type="entry name" value="SAM-dependent_MTases_sf"/>
</dbReference>
<evidence type="ECO:0000313" key="5">
    <source>
        <dbReference type="Proteomes" id="UP001167160"/>
    </source>
</evidence>
<dbReference type="PANTHER" id="PTHR10509">
    <property type="entry name" value="O-METHYLTRANSFERASE-RELATED"/>
    <property type="match status" value="1"/>
</dbReference>
<keyword evidence="3" id="KW-0949">S-adenosyl-L-methionine</keyword>
<keyword evidence="1" id="KW-0489">Methyltransferase</keyword>
<evidence type="ECO:0000256" key="3">
    <source>
        <dbReference type="ARBA" id="ARBA00022691"/>
    </source>
</evidence>
<evidence type="ECO:0000256" key="1">
    <source>
        <dbReference type="ARBA" id="ARBA00022603"/>
    </source>
</evidence>
<dbReference type="Proteomes" id="UP001167160">
    <property type="component" value="Unassembled WGS sequence"/>
</dbReference>
<organism evidence="4 5">
    <name type="scientific">Streptomyces meridianus</name>
    <dbReference type="NCBI Taxonomy" id="2938945"/>
    <lineage>
        <taxon>Bacteria</taxon>
        <taxon>Bacillati</taxon>
        <taxon>Actinomycetota</taxon>
        <taxon>Actinomycetes</taxon>
        <taxon>Kitasatosporales</taxon>
        <taxon>Streptomycetaceae</taxon>
        <taxon>Streptomyces</taxon>
    </lineage>
</organism>
<comment type="caution">
    <text evidence="4">The sequence shown here is derived from an EMBL/GenBank/DDBJ whole genome shotgun (WGS) entry which is preliminary data.</text>
</comment>
<dbReference type="Gene3D" id="3.40.50.150">
    <property type="entry name" value="Vaccinia Virus protein VP39"/>
    <property type="match status" value="1"/>
</dbReference>
<dbReference type="EMBL" id="JAMQGM010000025">
    <property type="protein sequence ID" value="MCM2578049.1"/>
    <property type="molecule type" value="Genomic_DNA"/>
</dbReference>
<dbReference type="PROSITE" id="PS51682">
    <property type="entry name" value="SAM_OMT_I"/>
    <property type="match status" value="1"/>
</dbReference>
<gene>
    <name evidence="4" type="ORF">M1E25_11890</name>
</gene>
<accession>A0ABT0X696</accession>
<proteinExistence type="predicted"/>
<keyword evidence="2" id="KW-0808">Transferase</keyword>
<dbReference type="PANTHER" id="PTHR10509:SF14">
    <property type="entry name" value="CAFFEOYL-COA O-METHYLTRANSFERASE 3-RELATED"/>
    <property type="match status" value="1"/>
</dbReference>
<dbReference type="InterPro" id="IPR002935">
    <property type="entry name" value="SAM_O-MeTrfase"/>
</dbReference>
<keyword evidence="5" id="KW-1185">Reference proteome</keyword>
<dbReference type="InterPro" id="IPR050362">
    <property type="entry name" value="Cation-dep_OMT"/>
</dbReference>
<dbReference type="SUPFAM" id="SSF53335">
    <property type="entry name" value="S-adenosyl-L-methionine-dependent methyltransferases"/>
    <property type="match status" value="1"/>
</dbReference>
<evidence type="ECO:0000313" key="4">
    <source>
        <dbReference type="EMBL" id="MCM2578049.1"/>
    </source>
</evidence>
<dbReference type="RefSeq" id="WP_251413872.1">
    <property type="nucleotide sequence ID" value="NZ_JAMQGM010000025.1"/>
</dbReference>
<evidence type="ECO:0000256" key="2">
    <source>
        <dbReference type="ARBA" id="ARBA00022679"/>
    </source>
</evidence>
<protein>
    <submittedName>
        <fullName evidence="4">O-methyltransferase</fullName>
    </submittedName>
</protein>
<name>A0ABT0X696_9ACTN</name>